<keyword evidence="1" id="KW-0472">Membrane</keyword>
<gene>
    <name evidence="2" type="ORF">METZ01_LOCUS222727</name>
</gene>
<accession>A0A382G5M2</accession>
<protein>
    <submittedName>
        <fullName evidence="2">Uncharacterized protein</fullName>
    </submittedName>
</protein>
<evidence type="ECO:0000313" key="2">
    <source>
        <dbReference type="EMBL" id="SVB69873.1"/>
    </source>
</evidence>
<name>A0A382G5M2_9ZZZZ</name>
<reference evidence="2" key="1">
    <citation type="submission" date="2018-05" db="EMBL/GenBank/DDBJ databases">
        <authorList>
            <person name="Lanie J.A."/>
            <person name="Ng W.-L."/>
            <person name="Kazmierczak K.M."/>
            <person name="Andrzejewski T.M."/>
            <person name="Davidsen T.M."/>
            <person name="Wayne K.J."/>
            <person name="Tettelin H."/>
            <person name="Glass J.I."/>
            <person name="Rusch D."/>
            <person name="Podicherti R."/>
            <person name="Tsui H.-C.T."/>
            <person name="Winkler M.E."/>
        </authorList>
    </citation>
    <scope>NUCLEOTIDE SEQUENCE</scope>
</reference>
<keyword evidence="1" id="KW-0812">Transmembrane</keyword>
<proteinExistence type="predicted"/>
<organism evidence="2">
    <name type="scientific">marine metagenome</name>
    <dbReference type="NCBI Taxonomy" id="408172"/>
    <lineage>
        <taxon>unclassified sequences</taxon>
        <taxon>metagenomes</taxon>
        <taxon>ecological metagenomes</taxon>
    </lineage>
</organism>
<evidence type="ECO:0000256" key="1">
    <source>
        <dbReference type="SAM" id="Phobius"/>
    </source>
</evidence>
<keyword evidence="1" id="KW-1133">Transmembrane helix</keyword>
<dbReference type="AlphaFoldDB" id="A0A382G5M2"/>
<feature type="transmembrane region" description="Helical" evidence="1">
    <location>
        <begin position="6"/>
        <end position="25"/>
    </location>
</feature>
<dbReference type="EMBL" id="UINC01053401">
    <property type="protein sequence ID" value="SVB69873.1"/>
    <property type="molecule type" value="Genomic_DNA"/>
</dbReference>
<sequence length="50" mass="5827">MDTEAYVIYGMIFGFLALWLLFSLAKKLNNTSRFPKRKASQTSEKKIKKL</sequence>